<reference evidence="1 2" key="1">
    <citation type="submission" date="2020-05" db="EMBL/GenBank/DDBJ databases">
        <title>Descriptions of Corynebacterium xxxx sp. nov., Corynebacterium yyyy sp. nov. and Corynebacterium zzzz sp. nov.</title>
        <authorList>
            <person name="Zhang G."/>
        </authorList>
    </citation>
    <scope>NUCLEOTIDE SEQUENCE [LARGE SCALE GENOMIC DNA]</scope>
    <source>
        <strain evidence="2">zg-915</strain>
    </source>
</reference>
<dbReference type="Proteomes" id="UP000581408">
    <property type="component" value="Unassembled WGS sequence"/>
</dbReference>
<organism evidence="1 2">
    <name type="scientific">Corynebacterium wankanglinii</name>
    <dbReference type="NCBI Taxonomy" id="2735136"/>
    <lineage>
        <taxon>Bacteria</taxon>
        <taxon>Bacillati</taxon>
        <taxon>Actinomycetota</taxon>
        <taxon>Actinomycetes</taxon>
        <taxon>Mycobacteriales</taxon>
        <taxon>Corynebacteriaceae</taxon>
        <taxon>Corynebacterium</taxon>
    </lineage>
</organism>
<comment type="caution">
    <text evidence="1">The sequence shown here is derived from an EMBL/GenBank/DDBJ whole genome shotgun (WGS) entry which is preliminary data.</text>
</comment>
<dbReference type="RefSeq" id="WP_181193773.1">
    <property type="nucleotide sequence ID" value="NZ_JABFEE010000001.1"/>
</dbReference>
<dbReference type="AlphaFoldDB" id="A0A838CGN8"/>
<protein>
    <recommendedName>
        <fullName evidence="3">Tail terminator</fullName>
    </recommendedName>
</protein>
<evidence type="ECO:0000313" key="2">
    <source>
        <dbReference type="Proteomes" id="UP000581408"/>
    </source>
</evidence>
<accession>A0A838CGN8</accession>
<dbReference type="EMBL" id="JABFEE010000001">
    <property type="protein sequence ID" value="MBA1834164.1"/>
    <property type="molecule type" value="Genomic_DNA"/>
</dbReference>
<name>A0A838CGN8_9CORY</name>
<proteinExistence type="predicted"/>
<evidence type="ECO:0000313" key="1">
    <source>
        <dbReference type="EMBL" id="MBA1834164.1"/>
    </source>
</evidence>
<evidence type="ECO:0008006" key="3">
    <source>
        <dbReference type="Google" id="ProtNLM"/>
    </source>
</evidence>
<gene>
    <name evidence="1" type="ORF">HMC16_00180</name>
</gene>
<sequence>MTISPIQLVQRHLREATSLPVVSKVPPERPPRFVRVDQGVPQRINLDQYETTIIIQVYDQTRSAAFRLISDLLVFLEMDLEHDDDVSSWEADGPVDFPDPDLPHLSRWQFTGQLITTLDY</sequence>